<dbReference type="GO" id="GO:0016020">
    <property type="term" value="C:membrane"/>
    <property type="evidence" value="ECO:0007669"/>
    <property type="project" value="UniProtKB-SubCell"/>
</dbReference>
<organism evidence="8 9">
    <name type="scientific">Chloropicon roscoffensis</name>
    <dbReference type="NCBI Taxonomy" id="1461544"/>
    <lineage>
        <taxon>Eukaryota</taxon>
        <taxon>Viridiplantae</taxon>
        <taxon>Chlorophyta</taxon>
        <taxon>Chloropicophyceae</taxon>
        <taxon>Chloropicales</taxon>
        <taxon>Chloropicaceae</taxon>
        <taxon>Chloropicon</taxon>
    </lineage>
</organism>
<feature type="transmembrane region" description="Helical" evidence="7">
    <location>
        <begin position="93"/>
        <end position="119"/>
    </location>
</feature>
<evidence type="ECO:0000256" key="3">
    <source>
        <dbReference type="ARBA" id="ARBA00022692"/>
    </source>
</evidence>
<dbReference type="PANTHER" id="PTHR10361:SF28">
    <property type="entry name" value="P3 PROTEIN-RELATED"/>
    <property type="match status" value="1"/>
</dbReference>
<dbReference type="GO" id="GO:0009941">
    <property type="term" value="C:chloroplast envelope"/>
    <property type="evidence" value="ECO:0007669"/>
    <property type="project" value="UniProtKB-ARBA"/>
</dbReference>
<keyword evidence="9" id="KW-1185">Reference proteome</keyword>
<evidence type="ECO:0000256" key="6">
    <source>
        <dbReference type="SAM" id="MobiDB-lite"/>
    </source>
</evidence>
<feature type="region of interest" description="Disordered" evidence="6">
    <location>
        <begin position="304"/>
        <end position="324"/>
    </location>
</feature>
<evidence type="ECO:0000256" key="5">
    <source>
        <dbReference type="ARBA" id="ARBA00023136"/>
    </source>
</evidence>
<dbReference type="InterPro" id="IPR038770">
    <property type="entry name" value="Na+/solute_symporter_sf"/>
</dbReference>
<comment type="subcellular location">
    <subcellularLocation>
        <location evidence="1">Membrane</location>
        <topology evidence="1">Multi-pass membrane protein</topology>
    </subcellularLocation>
</comment>
<sequence length="324" mass="34438">MEAFTILLALMLVLVGLGLGTTMQVNQLKTAMRQPKALVIGMVCQYGLMPVFAYALCSAFNLDKGTALGVILVGSCPGGSTSNLFTYWSGGNVALSVTMSAASTLAAFAMMPLCIYVYAQQAYGTDADIPWAQLFISLMLCIVPCCLGVFLRHKNTERRYRGKFVWEWVEKLGSAAGGIFLLVAVIIGCADNEALFNDASASLWTVTGLMEPLGALAGFAAAAAVGLSRRDGCTVALETGVQNSTLAIAIVELSFRKGSERDVVMRGPLAYSLFYLVHSVWLVLLFRRVIGPAAEETEGKALPDSVKKIAGGTGKPAVDPRSRV</sequence>
<feature type="transmembrane region" description="Helical" evidence="7">
    <location>
        <begin position="6"/>
        <end position="25"/>
    </location>
</feature>
<dbReference type="EMBL" id="CP151506">
    <property type="protein sequence ID" value="WZN62508.1"/>
    <property type="molecule type" value="Genomic_DNA"/>
</dbReference>
<dbReference type="Pfam" id="PF01758">
    <property type="entry name" value="SBF"/>
    <property type="match status" value="1"/>
</dbReference>
<dbReference type="InterPro" id="IPR002657">
    <property type="entry name" value="BilAc:Na_symport/Acr3"/>
</dbReference>
<proteinExistence type="inferred from homology"/>
<dbReference type="InterPro" id="IPR004710">
    <property type="entry name" value="Bilac:Na_transpt"/>
</dbReference>
<reference evidence="8 9" key="1">
    <citation type="submission" date="2024-03" db="EMBL/GenBank/DDBJ databases">
        <title>Complete genome sequence of the green alga Chloropicon roscoffensis RCC1871.</title>
        <authorList>
            <person name="Lemieux C."/>
            <person name="Pombert J.-F."/>
            <person name="Otis C."/>
            <person name="Turmel M."/>
        </authorList>
    </citation>
    <scope>NUCLEOTIDE SEQUENCE [LARGE SCALE GENOMIC DNA]</scope>
    <source>
        <strain evidence="8 9">RCC1871</strain>
    </source>
</reference>
<dbReference type="AlphaFoldDB" id="A0AAX4P8T9"/>
<dbReference type="PANTHER" id="PTHR10361">
    <property type="entry name" value="SODIUM-BILE ACID COTRANSPORTER"/>
    <property type="match status" value="1"/>
</dbReference>
<gene>
    <name evidence="8" type="ORF">HKI87_06g40450</name>
</gene>
<evidence type="ECO:0000256" key="4">
    <source>
        <dbReference type="ARBA" id="ARBA00022989"/>
    </source>
</evidence>
<feature type="transmembrane region" description="Helical" evidence="7">
    <location>
        <begin position="131"/>
        <end position="151"/>
    </location>
</feature>
<feature type="transmembrane region" description="Helical" evidence="7">
    <location>
        <begin position="269"/>
        <end position="286"/>
    </location>
</feature>
<keyword evidence="4 7" id="KW-1133">Transmembrane helix</keyword>
<evidence type="ECO:0000313" key="9">
    <source>
        <dbReference type="Proteomes" id="UP001472866"/>
    </source>
</evidence>
<keyword evidence="5 7" id="KW-0472">Membrane</keyword>
<keyword evidence="3 7" id="KW-0812">Transmembrane</keyword>
<feature type="transmembrane region" description="Helical" evidence="7">
    <location>
        <begin position="172"/>
        <end position="190"/>
    </location>
</feature>
<feature type="transmembrane region" description="Helical" evidence="7">
    <location>
        <begin position="67"/>
        <end position="86"/>
    </location>
</feature>
<evidence type="ECO:0000313" key="8">
    <source>
        <dbReference type="EMBL" id="WZN62508.1"/>
    </source>
</evidence>
<dbReference type="Proteomes" id="UP001472866">
    <property type="component" value="Chromosome 06"/>
</dbReference>
<dbReference type="Gene3D" id="1.20.1530.20">
    <property type="match status" value="1"/>
</dbReference>
<comment type="similarity">
    <text evidence="2">Belongs to the bile acid:sodium symporter (BASS) (TC 2.A.28) family.</text>
</comment>
<feature type="transmembrane region" description="Helical" evidence="7">
    <location>
        <begin position="37"/>
        <end position="61"/>
    </location>
</feature>
<protein>
    <submittedName>
        <fullName evidence="8">Bile acid:sodium symporter</fullName>
    </submittedName>
</protein>
<evidence type="ECO:0000256" key="1">
    <source>
        <dbReference type="ARBA" id="ARBA00004141"/>
    </source>
</evidence>
<accession>A0AAX4P8T9</accession>
<name>A0AAX4P8T9_9CHLO</name>
<evidence type="ECO:0000256" key="7">
    <source>
        <dbReference type="SAM" id="Phobius"/>
    </source>
</evidence>
<evidence type="ECO:0000256" key="2">
    <source>
        <dbReference type="ARBA" id="ARBA00006528"/>
    </source>
</evidence>